<dbReference type="NCBIfam" id="TIGR04183">
    <property type="entry name" value="Por_Secre_tail"/>
    <property type="match status" value="1"/>
</dbReference>
<dbReference type="STRING" id="271157.SAMN05444396_10638"/>
<reference evidence="4" key="1">
    <citation type="submission" date="2016-11" db="EMBL/GenBank/DDBJ databases">
        <authorList>
            <person name="Varghese N."/>
            <person name="Submissions S."/>
        </authorList>
    </citation>
    <scope>NUCLEOTIDE SEQUENCE [LARGE SCALE GENOMIC DNA]</scope>
    <source>
        <strain evidence="4">DSM 19741</strain>
    </source>
</reference>
<gene>
    <name evidence="3" type="ORF">SAMN05444396_10638</name>
</gene>
<dbReference type="InterPro" id="IPR026444">
    <property type="entry name" value="Secre_tail"/>
</dbReference>
<evidence type="ECO:0000313" key="3">
    <source>
        <dbReference type="EMBL" id="SHG21582.1"/>
    </source>
</evidence>
<feature type="domain" description="Secretion system C-terminal sorting" evidence="2">
    <location>
        <begin position="85"/>
        <end position="153"/>
    </location>
</feature>
<dbReference type="AlphaFoldDB" id="A0A1M5I0B3"/>
<dbReference type="Proteomes" id="UP000184036">
    <property type="component" value="Unassembled WGS sequence"/>
</dbReference>
<protein>
    <submittedName>
        <fullName evidence="3">Por secretion system C-terminal sorting domain-containing protein</fullName>
    </submittedName>
</protein>
<keyword evidence="4" id="KW-1185">Reference proteome</keyword>
<evidence type="ECO:0000313" key="4">
    <source>
        <dbReference type="Proteomes" id="UP000184036"/>
    </source>
</evidence>
<organism evidence="3 4">
    <name type="scientific">Flavobacterium segetis</name>
    <dbReference type="NCBI Taxonomy" id="271157"/>
    <lineage>
        <taxon>Bacteria</taxon>
        <taxon>Pseudomonadati</taxon>
        <taxon>Bacteroidota</taxon>
        <taxon>Flavobacteriia</taxon>
        <taxon>Flavobacteriales</taxon>
        <taxon>Flavobacteriaceae</taxon>
        <taxon>Flavobacterium</taxon>
    </lineage>
</organism>
<accession>A0A1M5I0B3</accession>
<dbReference type="Pfam" id="PF18962">
    <property type="entry name" value="Por_Secre_tail"/>
    <property type="match status" value="1"/>
</dbReference>
<evidence type="ECO:0000259" key="2">
    <source>
        <dbReference type="Pfam" id="PF18962"/>
    </source>
</evidence>
<name>A0A1M5I0B3_9FLAO</name>
<proteinExistence type="predicted"/>
<evidence type="ECO:0000256" key="1">
    <source>
        <dbReference type="ARBA" id="ARBA00022729"/>
    </source>
</evidence>
<sequence>MFFFFVQGFSQNNQSFTNRVMETLISSGSNSTGSTGTISYSIGQVFYTYIGIQSIYNVAQGIQHQEATINNPIIENIQSKVQVLIYPNPAIDFVNVSLNGINIKPGEQFYQLYDLQGRLIKQNTINQTEIQINLSNLNSSIYVLRVYDGKKVVNIFKIIKQ</sequence>
<keyword evidence="1" id="KW-0732">Signal</keyword>
<dbReference type="EMBL" id="FQWE01000006">
    <property type="protein sequence ID" value="SHG21582.1"/>
    <property type="molecule type" value="Genomic_DNA"/>
</dbReference>